<dbReference type="EnsemblMetazoa" id="G27880.12">
    <property type="protein sequence ID" value="G27880.12:cds"/>
    <property type="gene ID" value="G27880"/>
</dbReference>
<sequence>MEILTFLVLFCFSKARAQLEAFYHPLSWSTAKSKCGDRGGYLAQLQTSSKVIDLTRLDAVFRPEAIYWVGGHLQDNGWNLYDNRCHNNQSNPGTPDGRPSKELIVYKGCFRSTLIKGGIPLKNINARDCFEQCGWTGTVGLYSTMCLCDHHLHQLTRLPEADCDIRCTRCDTDTCGGIKGVSVYSYKKSVIEIVGNQTDGEMCAYIHIDQSGERTMRPADCLTHLKYLCRFDSNSYCGGSTHCFRPSFTPDTWSKAWKTCHSLNGSLASINIDDDLPTGKFWVAIKKDVQWRWLDGSLISPSQLTTWTVSGSSVTKSTGSCLALRVSSKDEAILTTVPCNRTLGFLCQYGSLKKEEFLSTSIDLNVVVNNTDPYNTTSAGQEPKREKLLLTSKCAVLYLGIGVVSGVAFVFAIGVFIYMARRCCVSNSDFKPLKSYNQKPEIIHCKELGEWRNDVEVRHGARREVRPESEILGEWPKEGETLGDWHRTEEKMVEVRSGGDLVYDVPSENRNEALFRQNQRIIKQGSWRCGNELHVQVPRKTSTGSWREGRLKERPVMGCEILNTYPSQERDFRDISYAIHRGQNDYQRRQRENGNIIIDTDYEERDLDMRLRQPMPPPPANEVFLADTYSFPVRNRQSAGEIHMDPNELYATVHRAVYRDEDNADQMVSMV</sequence>
<dbReference type="Proteomes" id="UP000005408">
    <property type="component" value="Unassembled WGS sequence"/>
</dbReference>
<evidence type="ECO:0000259" key="4">
    <source>
        <dbReference type="PROSITE" id="PS51212"/>
    </source>
</evidence>
<evidence type="ECO:0008006" key="7">
    <source>
        <dbReference type="Google" id="ProtNLM"/>
    </source>
</evidence>
<dbReference type="PROSITE" id="PS51212">
    <property type="entry name" value="WSC"/>
    <property type="match status" value="1"/>
</dbReference>
<feature type="signal peptide" evidence="2">
    <location>
        <begin position="1"/>
        <end position="17"/>
    </location>
</feature>
<dbReference type="AlphaFoldDB" id="A0A8W8LFY4"/>
<dbReference type="PROSITE" id="PS50041">
    <property type="entry name" value="C_TYPE_LECTIN_2"/>
    <property type="match status" value="1"/>
</dbReference>
<accession>A0A8W8LFY4</accession>
<evidence type="ECO:0000256" key="1">
    <source>
        <dbReference type="SAM" id="Phobius"/>
    </source>
</evidence>
<dbReference type="PANTHER" id="PTHR45710:SF26">
    <property type="entry name" value="RH26557P"/>
    <property type="match status" value="1"/>
</dbReference>
<evidence type="ECO:0000313" key="6">
    <source>
        <dbReference type="Proteomes" id="UP000005408"/>
    </source>
</evidence>
<name>A0A8W8LFY4_MAGGI</name>
<dbReference type="InterPro" id="IPR050828">
    <property type="entry name" value="C-type_lectin/matrix_domain"/>
</dbReference>
<evidence type="ECO:0000313" key="5">
    <source>
        <dbReference type="EnsemblMetazoa" id="G27880.12:cds"/>
    </source>
</evidence>
<dbReference type="CDD" id="cd00037">
    <property type="entry name" value="CLECT"/>
    <property type="match status" value="1"/>
</dbReference>
<reference evidence="5" key="1">
    <citation type="submission" date="2022-08" db="UniProtKB">
        <authorList>
            <consortium name="EnsemblMetazoa"/>
        </authorList>
    </citation>
    <scope>IDENTIFICATION</scope>
    <source>
        <strain evidence="5">05x7-T-G4-1.051#20</strain>
    </source>
</reference>
<dbReference type="InterPro" id="IPR016186">
    <property type="entry name" value="C-type_lectin-like/link_sf"/>
</dbReference>
<dbReference type="GeneID" id="105326869"/>
<feature type="domain" description="WSC" evidence="4">
    <location>
        <begin position="103"/>
        <end position="187"/>
    </location>
</feature>
<dbReference type="InterPro" id="IPR001304">
    <property type="entry name" value="C-type_lectin-like"/>
</dbReference>
<evidence type="ECO:0000259" key="3">
    <source>
        <dbReference type="PROSITE" id="PS50041"/>
    </source>
</evidence>
<keyword evidence="1" id="KW-1133">Transmembrane helix</keyword>
<keyword evidence="1" id="KW-0472">Membrane</keyword>
<dbReference type="SUPFAM" id="SSF56436">
    <property type="entry name" value="C-type lectin-like"/>
    <property type="match status" value="2"/>
</dbReference>
<dbReference type="PANTHER" id="PTHR45710">
    <property type="entry name" value="C-TYPE LECTIN DOMAIN-CONTAINING PROTEIN 180"/>
    <property type="match status" value="1"/>
</dbReference>
<evidence type="ECO:0000256" key="2">
    <source>
        <dbReference type="SAM" id="SignalP"/>
    </source>
</evidence>
<keyword evidence="6" id="KW-1185">Reference proteome</keyword>
<feature type="transmembrane region" description="Helical" evidence="1">
    <location>
        <begin position="395"/>
        <end position="418"/>
    </location>
</feature>
<dbReference type="OrthoDB" id="6060642at2759"/>
<feature type="chain" id="PRO_5036470501" description="C-type lectin domain-containing protein" evidence="2">
    <location>
        <begin position="18"/>
        <end position="671"/>
    </location>
</feature>
<dbReference type="Gene3D" id="3.10.100.10">
    <property type="entry name" value="Mannose-Binding Protein A, subunit A"/>
    <property type="match status" value="2"/>
</dbReference>
<dbReference type="SMART" id="SM00321">
    <property type="entry name" value="WSC"/>
    <property type="match status" value="1"/>
</dbReference>
<dbReference type="Pfam" id="PF00059">
    <property type="entry name" value="Lectin_C"/>
    <property type="match status" value="1"/>
</dbReference>
<organism evidence="5 6">
    <name type="scientific">Magallana gigas</name>
    <name type="common">Pacific oyster</name>
    <name type="synonym">Crassostrea gigas</name>
    <dbReference type="NCBI Taxonomy" id="29159"/>
    <lineage>
        <taxon>Eukaryota</taxon>
        <taxon>Metazoa</taxon>
        <taxon>Spiralia</taxon>
        <taxon>Lophotrochozoa</taxon>
        <taxon>Mollusca</taxon>
        <taxon>Bivalvia</taxon>
        <taxon>Autobranchia</taxon>
        <taxon>Pteriomorphia</taxon>
        <taxon>Ostreida</taxon>
        <taxon>Ostreoidea</taxon>
        <taxon>Ostreidae</taxon>
        <taxon>Magallana</taxon>
    </lineage>
</organism>
<dbReference type="InterPro" id="IPR016187">
    <property type="entry name" value="CTDL_fold"/>
</dbReference>
<proteinExistence type="predicted"/>
<dbReference type="SMART" id="SM00034">
    <property type="entry name" value="CLECT"/>
    <property type="match status" value="1"/>
</dbReference>
<dbReference type="InterPro" id="IPR002889">
    <property type="entry name" value="WSC_carb-bd"/>
</dbReference>
<feature type="domain" description="C-type lectin" evidence="3">
    <location>
        <begin position="239"/>
        <end position="348"/>
    </location>
</feature>
<keyword evidence="1" id="KW-0812">Transmembrane</keyword>
<protein>
    <recommendedName>
        <fullName evidence="7">C-type lectin domain-containing protein</fullName>
    </recommendedName>
</protein>
<keyword evidence="2" id="KW-0732">Signal</keyword>